<organism evidence="2 3">
    <name type="scientific">Paraburkholderia acidiphila</name>
    <dbReference type="NCBI Taxonomy" id="2571747"/>
    <lineage>
        <taxon>Bacteria</taxon>
        <taxon>Pseudomonadati</taxon>
        <taxon>Pseudomonadota</taxon>
        <taxon>Betaproteobacteria</taxon>
        <taxon>Burkholderiales</taxon>
        <taxon>Burkholderiaceae</taxon>
        <taxon>Paraburkholderia</taxon>
    </lineage>
</organism>
<dbReference type="KEGG" id="pacp:FAZ97_22760"/>
<evidence type="ECO:0000313" key="2">
    <source>
        <dbReference type="EMBL" id="QGZ57716.1"/>
    </source>
</evidence>
<dbReference type="Proteomes" id="UP000434209">
    <property type="component" value="Chromosome 2"/>
</dbReference>
<proteinExistence type="predicted"/>
<evidence type="ECO:0000259" key="1">
    <source>
        <dbReference type="Pfam" id="PF18922"/>
    </source>
</evidence>
<dbReference type="Pfam" id="PF18922">
    <property type="entry name" value="DUF5672"/>
    <property type="match status" value="1"/>
</dbReference>
<dbReference type="InterPro" id="IPR043729">
    <property type="entry name" value="DUF5672"/>
</dbReference>
<gene>
    <name evidence="2" type="ORF">FAZ97_22760</name>
</gene>
<accession>A0A7Z2G9Q0</accession>
<evidence type="ECO:0000313" key="3">
    <source>
        <dbReference type="Proteomes" id="UP000434209"/>
    </source>
</evidence>
<dbReference type="EMBL" id="CP046910">
    <property type="protein sequence ID" value="QGZ57716.1"/>
    <property type="molecule type" value="Genomic_DNA"/>
</dbReference>
<dbReference type="OrthoDB" id="7391526at2"/>
<protein>
    <recommendedName>
        <fullName evidence="1">DUF5672 domain-containing protein</fullName>
    </recommendedName>
</protein>
<keyword evidence="3" id="KW-1185">Reference proteome</keyword>
<dbReference type="RefSeq" id="WP_158760654.1">
    <property type="nucleotide sequence ID" value="NZ_CP046910.1"/>
</dbReference>
<sequence length="293" mass="32995">MHAISSVDNSPMPSNPLADLRDVTICAVDSINPALAARALDLSLSQCRFGEAILFTHEVVQTRARHVQIDPIGSLETYSRFMIKELVKYISTPWVLAVQWDGYVVDGSRWTDAFYQYDYIGARWPNSEEGSDVGNGGFSLRSSKLLRAIANDEFELSPDQGEDALICSTWRPALEERYGIRFAPASAADLFAYEYAFPSRPTFGFHGVFNMWRHIEDNAMIEIIRTVDILTLTSPRGVALLKNYCDLRKFACVNAIYRRYRDRANAEGLVSAFVRNGVSEDVARYYVDLCEAS</sequence>
<dbReference type="AlphaFoldDB" id="A0A7Z2G9Q0"/>
<name>A0A7Z2G9Q0_9BURK</name>
<reference evidence="2 3" key="1">
    <citation type="submission" date="2019-12" db="EMBL/GenBank/DDBJ databases">
        <title>Paraburkholderia acidiphila 7Q-K02 sp. nov and Paraburkholderia acidisoli DHF22 sp. nov., two strains isolated from forest soil.</title>
        <authorList>
            <person name="Gao Z."/>
            <person name="Qiu L."/>
        </authorList>
    </citation>
    <scope>NUCLEOTIDE SEQUENCE [LARGE SCALE GENOMIC DNA]</scope>
    <source>
        <strain evidence="2 3">7Q-K02</strain>
    </source>
</reference>
<feature type="domain" description="DUF5672" evidence="1">
    <location>
        <begin position="65"/>
        <end position="206"/>
    </location>
</feature>